<evidence type="ECO:0000313" key="2">
    <source>
        <dbReference type="EMBL" id="KAH8018544.1"/>
    </source>
</evidence>
<proteinExistence type="predicted"/>
<dbReference type="AlphaFoldDB" id="A0A9J6D942"/>
<feature type="compositionally biased region" description="Basic and acidic residues" evidence="1">
    <location>
        <begin position="198"/>
        <end position="208"/>
    </location>
</feature>
<protein>
    <submittedName>
        <fullName evidence="2">Uncharacterized protein</fullName>
    </submittedName>
</protein>
<feature type="compositionally biased region" description="Polar residues" evidence="1">
    <location>
        <begin position="82"/>
        <end position="95"/>
    </location>
</feature>
<evidence type="ECO:0000256" key="1">
    <source>
        <dbReference type="SAM" id="MobiDB-lite"/>
    </source>
</evidence>
<gene>
    <name evidence="2" type="ORF">HPB51_008780</name>
</gene>
<reference evidence="2" key="1">
    <citation type="journal article" date="2020" name="Cell">
        <title>Large-Scale Comparative Analyses of Tick Genomes Elucidate Their Genetic Diversity and Vector Capacities.</title>
        <authorList>
            <consortium name="Tick Genome and Microbiome Consortium (TIGMIC)"/>
            <person name="Jia N."/>
            <person name="Wang J."/>
            <person name="Shi W."/>
            <person name="Du L."/>
            <person name="Sun Y."/>
            <person name="Zhan W."/>
            <person name="Jiang J.F."/>
            <person name="Wang Q."/>
            <person name="Zhang B."/>
            <person name="Ji P."/>
            <person name="Bell-Sakyi L."/>
            <person name="Cui X.M."/>
            <person name="Yuan T.T."/>
            <person name="Jiang B.G."/>
            <person name="Yang W.F."/>
            <person name="Lam T.T."/>
            <person name="Chang Q.C."/>
            <person name="Ding S.J."/>
            <person name="Wang X.J."/>
            <person name="Zhu J.G."/>
            <person name="Ruan X.D."/>
            <person name="Zhao L."/>
            <person name="Wei J.T."/>
            <person name="Ye R.Z."/>
            <person name="Que T.C."/>
            <person name="Du C.H."/>
            <person name="Zhou Y.H."/>
            <person name="Cheng J.X."/>
            <person name="Dai P.F."/>
            <person name="Guo W.B."/>
            <person name="Han X.H."/>
            <person name="Huang E.J."/>
            <person name="Li L.F."/>
            <person name="Wei W."/>
            <person name="Gao Y.C."/>
            <person name="Liu J.Z."/>
            <person name="Shao H.Z."/>
            <person name="Wang X."/>
            <person name="Wang C.C."/>
            <person name="Yang T.C."/>
            <person name="Huo Q.B."/>
            <person name="Li W."/>
            <person name="Chen H.Y."/>
            <person name="Chen S.E."/>
            <person name="Zhou L.G."/>
            <person name="Ni X.B."/>
            <person name="Tian J.H."/>
            <person name="Sheng Y."/>
            <person name="Liu T."/>
            <person name="Pan Y.S."/>
            <person name="Xia L.Y."/>
            <person name="Li J."/>
            <person name="Zhao F."/>
            <person name="Cao W.C."/>
        </authorList>
    </citation>
    <scope>NUCLEOTIDE SEQUENCE</scope>
    <source>
        <strain evidence="2">Rmic-2018</strain>
    </source>
</reference>
<feature type="region of interest" description="Disordered" evidence="1">
    <location>
        <begin position="262"/>
        <end position="284"/>
    </location>
</feature>
<reference evidence="2" key="2">
    <citation type="submission" date="2021-09" db="EMBL/GenBank/DDBJ databases">
        <authorList>
            <person name="Jia N."/>
            <person name="Wang J."/>
            <person name="Shi W."/>
            <person name="Du L."/>
            <person name="Sun Y."/>
            <person name="Zhan W."/>
            <person name="Jiang J."/>
            <person name="Wang Q."/>
            <person name="Zhang B."/>
            <person name="Ji P."/>
            <person name="Sakyi L.B."/>
            <person name="Cui X."/>
            <person name="Yuan T."/>
            <person name="Jiang B."/>
            <person name="Yang W."/>
            <person name="Lam T.T.-Y."/>
            <person name="Chang Q."/>
            <person name="Ding S."/>
            <person name="Wang X."/>
            <person name="Zhu J."/>
            <person name="Ruan X."/>
            <person name="Zhao L."/>
            <person name="Wei J."/>
            <person name="Que T."/>
            <person name="Du C."/>
            <person name="Cheng J."/>
            <person name="Dai P."/>
            <person name="Han X."/>
            <person name="Huang E."/>
            <person name="Gao Y."/>
            <person name="Liu J."/>
            <person name="Shao H."/>
            <person name="Ye R."/>
            <person name="Li L."/>
            <person name="Wei W."/>
            <person name="Wang X."/>
            <person name="Wang C."/>
            <person name="Huo Q."/>
            <person name="Li W."/>
            <person name="Guo W."/>
            <person name="Chen H."/>
            <person name="Chen S."/>
            <person name="Zhou L."/>
            <person name="Zhou L."/>
            <person name="Ni X."/>
            <person name="Tian J."/>
            <person name="Zhou Y."/>
            <person name="Sheng Y."/>
            <person name="Liu T."/>
            <person name="Pan Y."/>
            <person name="Xia L."/>
            <person name="Li J."/>
            <person name="Zhao F."/>
            <person name="Cao W."/>
        </authorList>
    </citation>
    <scope>NUCLEOTIDE SEQUENCE</scope>
    <source>
        <strain evidence="2">Rmic-2018</strain>
        <tissue evidence="2">Larvae</tissue>
    </source>
</reference>
<sequence length="327" mass="35831">MQSNVLGPGTSERCTQWFKVPMVVISRTALSTGQGADVFSTPRISWATLDRVMRTAPKTVTPARPREAASVATVSGEPNKLGGSSTQARCQSHQRFTAEDGGRLTSNTSAKQQEPTSGRTTGPERNCAPLLGARCQSWAPQEVRHKFWLRRELQIAGTTANARSLENQQFAARVEGRLTSKTSAYKQNPPAPKAPGESGRKPRERTTAFDEPSWTSTRDDDQNPEPSSLMGGKTPRELGGYRQQPVYHQSPRASDLKNLGLKQNPKAAKPPGTPGRQPCGSGDSKWVEQRFIHSPTNNFQGRLYEGLSEHALLALQGRPFVFMFPAH</sequence>
<feature type="compositionally biased region" description="Polar residues" evidence="1">
    <location>
        <begin position="104"/>
        <end position="120"/>
    </location>
</feature>
<organism evidence="2 3">
    <name type="scientific">Rhipicephalus microplus</name>
    <name type="common">Cattle tick</name>
    <name type="synonym">Boophilus microplus</name>
    <dbReference type="NCBI Taxonomy" id="6941"/>
    <lineage>
        <taxon>Eukaryota</taxon>
        <taxon>Metazoa</taxon>
        <taxon>Ecdysozoa</taxon>
        <taxon>Arthropoda</taxon>
        <taxon>Chelicerata</taxon>
        <taxon>Arachnida</taxon>
        <taxon>Acari</taxon>
        <taxon>Parasitiformes</taxon>
        <taxon>Ixodida</taxon>
        <taxon>Ixodoidea</taxon>
        <taxon>Ixodidae</taxon>
        <taxon>Rhipicephalinae</taxon>
        <taxon>Rhipicephalus</taxon>
        <taxon>Boophilus</taxon>
    </lineage>
</organism>
<dbReference type="EMBL" id="JABSTU010000010">
    <property type="protein sequence ID" value="KAH8018544.1"/>
    <property type="molecule type" value="Genomic_DNA"/>
</dbReference>
<evidence type="ECO:0000313" key="3">
    <source>
        <dbReference type="Proteomes" id="UP000821866"/>
    </source>
</evidence>
<keyword evidence="3" id="KW-1185">Reference proteome</keyword>
<feature type="region of interest" description="Disordered" evidence="1">
    <location>
        <begin position="58"/>
        <end position="128"/>
    </location>
</feature>
<dbReference type="Proteomes" id="UP000821866">
    <property type="component" value="Chromosome 8"/>
</dbReference>
<accession>A0A9J6D942</accession>
<feature type="region of interest" description="Disordered" evidence="1">
    <location>
        <begin position="179"/>
        <end position="242"/>
    </location>
</feature>
<name>A0A9J6D942_RHIMP</name>
<comment type="caution">
    <text evidence="2">The sequence shown here is derived from an EMBL/GenBank/DDBJ whole genome shotgun (WGS) entry which is preliminary data.</text>
</comment>